<protein>
    <recommendedName>
        <fullName evidence="2">Ubiquitin carboxyl-terminal hydrolase</fullName>
        <ecNumber evidence="2">3.4.19.12</ecNumber>
    </recommendedName>
</protein>
<dbReference type="PANTHER" id="PTHR18063:SF6">
    <property type="entry name" value="UBIQUITIN CARBOXYL-TERMINAL HYDROLASE"/>
    <property type="match status" value="1"/>
</dbReference>
<dbReference type="AlphaFoldDB" id="A0A1Y3EGH8"/>
<dbReference type="GO" id="GO:0004843">
    <property type="term" value="F:cysteine-type deubiquitinase activity"/>
    <property type="evidence" value="ECO:0007669"/>
    <property type="project" value="UniProtKB-UniRule"/>
</dbReference>
<dbReference type="Proteomes" id="UP000243006">
    <property type="component" value="Unassembled WGS sequence"/>
</dbReference>
<keyword evidence="2" id="KW-0645">Protease</keyword>
<dbReference type="GO" id="GO:1990380">
    <property type="term" value="F:K48-linked deubiquitinase activity"/>
    <property type="evidence" value="ECO:0007669"/>
    <property type="project" value="UniProtKB-UniRule"/>
</dbReference>
<evidence type="ECO:0000256" key="2">
    <source>
        <dbReference type="RuleBase" id="RU367139"/>
    </source>
</evidence>
<gene>
    <name evidence="4" type="ORF">D917_10285</name>
</gene>
<dbReference type="EC" id="3.4.19.12" evidence="2"/>
<comment type="similarity">
    <text evidence="1 2">Belongs to the MINDY deubiquitinase family. FAM63 subfamily.</text>
</comment>
<dbReference type="GO" id="GO:0006508">
    <property type="term" value="P:proteolysis"/>
    <property type="evidence" value="ECO:0007669"/>
    <property type="project" value="UniProtKB-KW"/>
</dbReference>
<dbReference type="GO" id="GO:0016807">
    <property type="term" value="F:cysteine-type carboxypeptidase activity"/>
    <property type="evidence" value="ECO:0007669"/>
    <property type="project" value="TreeGrafter"/>
</dbReference>
<feature type="non-terminal residue" evidence="4">
    <location>
        <position position="1"/>
    </location>
</feature>
<dbReference type="GO" id="GO:0036435">
    <property type="term" value="F:K48-linked polyubiquitin modification-dependent protein binding"/>
    <property type="evidence" value="ECO:0007669"/>
    <property type="project" value="UniProtKB-UniRule"/>
</dbReference>
<sequence>EELQPQLSRDVADTQSEDFSAVDELIHHVKWIIWHGRSVPIITQNENGPCPLLAIVNLLFLRGRLTLPPGTELVTARQLMNQIGETFIQFGFN</sequence>
<comment type="catalytic activity">
    <reaction evidence="2">
        <text>Thiol-dependent hydrolysis of ester, thioester, amide, peptide and isopeptide bonds formed by the C-terminal Gly of ubiquitin (a 76-residue protein attached to proteins as an intracellular targeting signal).</text>
        <dbReference type="EC" id="3.4.19.12"/>
    </reaction>
</comment>
<dbReference type="InterPro" id="IPR007518">
    <property type="entry name" value="MINDY"/>
</dbReference>
<evidence type="ECO:0000259" key="3">
    <source>
        <dbReference type="Pfam" id="PF04424"/>
    </source>
</evidence>
<feature type="non-terminal residue" evidence="4">
    <location>
        <position position="93"/>
    </location>
</feature>
<dbReference type="Pfam" id="PF04424">
    <property type="entry name" value="MINDY_DUB"/>
    <property type="match status" value="1"/>
</dbReference>
<dbReference type="GO" id="GO:0140934">
    <property type="term" value="F:histone deubiquitinase activity"/>
    <property type="evidence" value="ECO:0007669"/>
    <property type="project" value="UniProtKB-UniRule"/>
</dbReference>
<comment type="function">
    <text evidence="2">Hydrolase that can specifically remove 'Lys-48'-linked conjugated ubiquitin from proteins. Has exodeubiquitinase activity and has a preference for long polyubiquitin chains. May play a regulatory role at the level of protein turnover.</text>
</comment>
<feature type="domain" description="MINDY deubiquitinase" evidence="3">
    <location>
        <begin position="27"/>
        <end position="89"/>
    </location>
</feature>
<organism evidence="4 5">
    <name type="scientific">Trichinella nativa</name>
    <dbReference type="NCBI Taxonomy" id="6335"/>
    <lineage>
        <taxon>Eukaryota</taxon>
        <taxon>Metazoa</taxon>
        <taxon>Ecdysozoa</taxon>
        <taxon>Nematoda</taxon>
        <taxon>Enoplea</taxon>
        <taxon>Dorylaimia</taxon>
        <taxon>Trichinellida</taxon>
        <taxon>Trichinellidae</taxon>
        <taxon>Trichinella</taxon>
    </lineage>
</organism>
<dbReference type="EMBL" id="LVZM01017053">
    <property type="protein sequence ID" value="OUC42699.1"/>
    <property type="molecule type" value="Genomic_DNA"/>
</dbReference>
<dbReference type="GO" id="GO:0071944">
    <property type="term" value="C:cell periphery"/>
    <property type="evidence" value="ECO:0007669"/>
    <property type="project" value="TreeGrafter"/>
</dbReference>
<dbReference type="PANTHER" id="PTHR18063">
    <property type="entry name" value="NF-E2 INDUCIBLE PROTEIN"/>
    <property type="match status" value="1"/>
</dbReference>
<proteinExistence type="inferred from homology"/>
<evidence type="ECO:0000256" key="1">
    <source>
        <dbReference type="ARBA" id="ARBA00006616"/>
    </source>
</evidence>
<accession>A0A1Y3EGH8</accession>
<dbReference type="GO" id="GO:0005829">
    <property type="term" value="C:cytosol"/>
    <property type="evidence" value="ECO:0007669"/>
    <property type="project" value="TreeGrafter"/>
</dbReference>
<evidence type="ECO:0000313" key="4">
    <source>
        <dbReference type="EMBL" id="OUC42699.1"/>
    </source>
</evidence>
<keyword evidence="2" id="KW-0833">Ubl conjugation pathway</keyword>
<name>A0A1Y3EGH8_9BILA</name>
<dbReference type="GO" id="GO:0071108">
    <property type="term" value="P:protein K48-linked deubiquitination"/>
    <property type="evidence" value="ECO:0007669"/>
    <property type="project" value="TreeGrafter"/>
</dbReference>
<evidence type="ECO:0000313" key="5">
    <source>
        <dbReference type="Proteomes" id="UP000243006"/>
    </source>
</evidence>
<dbReference type="InterPro" id="IPR033979">
    <property type="entry name" value="MINDY_domain"/>
</dbReference>
<reference evidence="4 5" key="1">
    <citation type="submission" date="2015-04" db="EMBL/GenBank/DDBJ databases">
        <title>Draft genome of the roundworm Trichinella nativa.</title>
        <authorList>
            <person name="Mitreva M."/>
        </authorList>
    </citation>
    <scope>NUCLEOTIDE SEQUENCE [LARGE SCALE GENOMIC DNA]</scope>
    <source>
        <strain evidence="4 5">ISS45</strain>
    </source>
</reference>
<keyword evidence="2" id="KW-0788">Thiol protease</keyword>
<comment type="caution">
    <text evidence="4">The sequence shown here is derived from an EMBL/GenBank/DDBJ whole genome shotgun (WGS) entry which is preliminary data.</text>
</comment>
<keyword evidence="2" id="KW-0378">Hydrolase</keyword>